<dbReference type="Pfam" id="PF00072">
    <property type="entry name" value="Response_reg"/>
    <property type="match status" value="1"/>
</dbReference>
<feature type="modified residue" description="4-aspartylphosphate" evidence="2">
    <location>
        <position position="62"/>
    </location>
</feature>
<organism evidence="4 5">
    <name type="scientific">Mariprofundus erugo</name>
    <dbReference type="NCBI Taxonomy" id="2528639"/>
    <lineage>
        <taxon>Bacteria</taxon>
        <taxon>Pseudomonadati</taxon>
        <taxon>Pseudomonadota</taxon>
        <taxon>Candidatius Mariprofundia</taxon>
        <taxon>Mariprofundales</taxon>
        <taxon>Mariprofundaceae</taxon>
        <taxon>Mariprofundus</taxon>
    </lineage>
</organism>
<dbReference type="SMART" id="SM00448">
    <property type="entry name" value="REC"/>
    <property type="match status" value="1"/>
</dbReference>
<reference evidence="4 5" key="1">
    <citation type="journal article" date="2019" name="Appl. Environ. Microbiol.">
        <title>Environmental Evidence and Genomic Insight of Iron-oxidizing Bacteria Preference Towards More Corrosion Resistant Stainless Steel at Higher Salinities.</title>
        <authorList>
            <person name="Garrison C.E."/>
            <person name="Price K.A."/>
            <person name="Field E.K."/>
        </authorList>
    </citation>
    <scope>NUCLEOTIDE SEQUENCE [LARGE SCALE GENOMIC DNA]</scope>
    <source>
        <strain evidence="4 5">P3</strain>
    </source>
</reference>
<dbReference type="PANTHER" id="PTHR44591">
    <property type="entry name" value="STRESS RESPONSE REGULATOR PROTEIN 1"/>
    <property type="match status" value="1"/>
</dbReference>
<keyword evidence="1 2" id="KW-0597">Phosphoprotein</keyword>
<evidence type="ECO:0000313" key="4">
    <source>
        <dbReference type="EMBL" id="TLS66683.1"/>
    </source>
</evidence>
<feature type="domain" description="Response regulatory" evidence="3">
    <location>
        <begin position="11"/>
        <end position="126"/>
    </location>
</feature>
<name>A0A5R9GQK4_9PROT</name>
<accession>A0A5R9GQK4</accession>
<keyword evidence="5" id="KW-1185">Reference proteome</keyword>
<dbReference type="EMBL" id="VBRY01000008">
    <property type="protein sequence ID" value="TLS66683.1"/>
    <property type="molecule type" value="Genomic_DNA"/>
</dbReference>
<dbReference type="RefSeq" id="WP_138239513.1">
    <property type="nucleotide sequence ID" value="NZ_VBRY01000008.1"/>
</dbReference>
<dbReference type="PANTHER" id="PTHR44591:SF3">
    <property type="entry name" value="RESPONSE REGULATORY DOMAIN-CONTAINING PROTEIN"/>
    <property type="match status" value="1"/>
</dbReference>
<evidence type="ECO:0000256" key="2">
    <source>
        <dbReference type="PROSITE-ProRule" id="PRU00169"/>
    </source>
</evidence>
<evidence type="ECO:0000256" key="1">
    <source>
        <dbReference type="ARBA" id="ARBA00022553"/>
    </source>
</evidence>
<dbReference type="Gene3D" id="3.40.50.2300">
    <property type="match status" value="1"/>
</dbReference>
<protein>
    <submittedName>
        <fullName evidence="4">Response regulator</fullName>
    </submittedName>
</protein>
<proteinExistence type="predicted"/>
<dbReference type="InterPro" id="IPR011006">
    <property type="entry name" value="CheY-like_superfamily"/>
</dbReference>
<dbReference type="InterPro" id="IPR001789">
    <property type="entry name" value="Sig_transdc_resp-reg_receiver"/>
</dbReference>
<dbReference type="InterPro" id="IPR050595">
    <property type="entry name" value="Bact_response_regulator"/>
</dbReference>
<evidence type="ECO:0000313" key="5">
    <source>
        <dbReference type="Proteomes" id="UP000306585"/>
    </source>
</evidence>
<dbReference type="SUPFAM" id="SSF52172">
    <property type="entry name" value="CheY-like"/>
    <property type="match status" value="1"/>
</dbReference>
<gene>
    <name evidence="4" type="ORF">FEF65_09160</name>
</gene>
<dbReference type="AlphaFoldDB" id="A0A5R9GQK4"/>
<dbReference type="Proteomes" id="UP000306585">
    <property type="component" value="Unassembled WGS sequence"/>
</dbReference>
<evidence type="ECO:0000259" key="3">
    <source>
        <dbReference type="PROSITE" id="PS50110"/>
    </source>
</evidence>
<sequence length="152" mass="16098">MSVAIHERAGRVLVADDDHASRMLLGRILAPIGFDITYAENGQKALELFDHAGGAFDIVITDICMPEMNGDDLIRAILGRRPGMPIVAISGYAGPELVHALAACDAVLFEKPINVRAMRAHVEALAATRQCGASSSASMCTISSHKASVADR</sequence>
<dbReference type="PROSITE" id="PS50110">
    <property type="entry name" value="RESPONSE_REGULATORY"/>
    <property type="match status" value="1"/>
</dbReference>
<dbReference type="GO" id="GO:0000160">
    <property type="term" value="P:phosphorelay signal transduction system"/>
    <property type="evidence" value="ECO:0007669"/>
    <property type="project" value="InterPro"/>
</dbReference>
<dbReference type="CDD" id="cd17546">
    <property type="entry name" value="REC_hyHK_CKI1_RcsC-like"/>
    <property type="match status" value="1"/>
</dbReference>
<comment type="caution">
    <text evidence="4">The sequence shown here is derived from an EMBL/GenBank/DDBJ whole genome shotgun (WGS) entry which is preliminary data.</text>
</comment>